<dbReference type="Pfam" id="PF00005">
    <property type="entry name" value="ABC_tran"/>
    <property type="match status" value="2"/>
</dbReference>
<dbReference type="CDD" id="cd03257">
    <property type="entry name" value="ABC_NikE_OppD_transporters"/>
    <property type="match status" value="2"/>
</dbReference>
<dbReference type="PROSITE" id="PS50893">
    <property type="entry name" value="ABC_TRANSPORTER_2"/>
    <property type="match status" value="2"/>
</dbReference>
<dbReference type="Pfam" id="PF08352">
    <property type="entry name" value="oligo_HPY"/>
    <property type="match status" value="2"/>
</dbReference>
<accession>A0ABT2T1F7</accession>
<dbReference type="InterPro" id="IPR027417">
    <property type="entry name" value="P-loop_NTPase"/>
</dbReference>
<evidence type="ECO:0000256" key="2">
    <source>
        <dbReference type="ARBA" id="ARBA00022741"/>
    </source>
</evidence>
<keyword evidence="2" id="KW-0547">Nucleotide-binding</keyword>
<dbReference type="RefSeq" id="WP_262574089.1">
    <property type="nucleotide sequence ID" value="NZ_JAOQKJ010000004.1"/>
</dbReference>
<evidence type="ECO:0000259" key="4">
    <source>
        <dbReference type="PROSITE" id="PS50893"/>
    </source>
</evidence>
<comment type="caution">
    <text evidence="5">The sequence shown here is derived from an EMBL/GenBank/DDBJ whole genome shotgun (WGS) entry which is preliminary data.</text>
</comment>
<dbReference type="InterPro" id="IPR017871">
    <property type="entry name" value="ABC_transporter-like_CS"/>
</dbReference>
<name>A0ABT2T1F7_9FIRM</name>
<dbReference type="PANTHER" id="PTHR43776:SF8">
    <property type="entry name" value="ABC TRANSPORTER, ATP-BINDING PROTEIN"/>
    <property type="match status" value="1"/>
</dbReference>
<protein>
    <submittedName>
        <fullName evidence="5">ABC transporter ATP-binding protein</fullName>
    </submittedName>
</protein>
<feature type="domain" description="ABC transporter" evidence="4">
    <location>
        <begin position="5"/>
        <end position="256"/>
    </location>
</feature>
<dbReference type="PANTHER" id="PTHR43776">
    <property type="entry name" value="TRANSPORT ATP-BINDING PROTEIN"/>
    <property type="match status" value="1"/>
</dbReference>
<keyword evidence="6" id="KW-1185">Reference proteome</keyword>
<dbReference type="NCBIfam" id="NF008453">
    <property type="entry name" value="PRK11308.1"/>
    <property type="match status" value="2"/>
</dbReference>
<dbReference type="InterPro" id="IPR003439">
    <property type="entry name" value="ABC_transporter-like_ATP-bd"/>
</dbReference>
<dbReference type="SMART" id="SM00382">
    <property type="entry name" value="AAA"/>
    <property type="match status" value="2"/>
</dbReference>
<dbReference type="InterPro" id="IPR050319">
    <property type="entry name" value="ABC_transp_ATP-bind"/>
</dbReference>
<reference evidence="5 6" key="1">
    <citation type="journal article" date="2021" name="ISME Commun">
        <title>Automated analysis of genomic sequences facilitates high-throughput and comprehensive description of bacteria.</title>
        <authorList>
            <person name="Hitch T.C.A."/>
        </authorList>
    </citation>
    <scope>NUCLEOTIDE SEQUENCE [LARGE SCALE GENOMIC DNA]</scope>
    <source>
        <strain evidence="5 6">Sanger_18</strain>
    </source>
</reference>
<feature type="domain" description="ABC transporter" evidence="4">
    <location>
        <begin position="277"/>
        <end position="527"/>
    </location>
</feature>
<dbReference type="NCBIfam" id="NF007739">
    <property type="entry name" value="PRK10419.1"/>
    <property type="match status" value="2"/>
</dbReference>
<keyword evidence="3 5" id="KW-0067">ATP-binding</keyword>
<evidence type="ECO:0000313" key="6">
    <source>
        <dbReference type="Proteomes" id="UP001652432"/>
    </source>
</evidence>
<sequence>MENFLEIKNLHVKYKTLDGEKTVLAIEQLNIQKGTTFGLVGESGSGKTVLAQTIMGLLATPPGVIESGEILLEGEDLLRKTKKEMEQLRGEKMAMIFQDPLSCLNPVFTVHQQMLNVVHAHRNIPKAEADKMINDMVRKVKLPDPERTIEKYPHELSGGQRQRIIIAMALLCGAEFLIADEPTRNLDVTIQAGILKLISELQKEFRVTVLFIANNLGLVSAVCDQAAILKDGEILEQVPAKRLLEDTREPYTRQLIDAITPDTGETHHNYNPSEIILDVKNLKKYFPVKNDFFSKKGLSVKAVDNVSFSIAKKETIGIVGESGCGKSTLVNTIMLLHKPTAGEVTMFGKDINHISGRELRELRKQVQIVFQDPFWSMDPRWLVKDIIGEPIRVHEKLSMDEYVSTVQEMAELVGLKKDDIFKYPHEFSGGQRQRIAIARALSVRPRLIILDEPTSAIDVMSQAQILKLLDELKESMELSYVIISHDLSVVNYMSDNIIVMYLGKIVEQGAAEKIFAEPKHPYTKALFNAIPDIHTTSIDELAIVKGEVPSAINPPKGCRFHPRCEFCTERCKQEEPQMHMVDGRMVGCFLYES</sequence>
<dbReference type="NCBIfam" id="TIGR01727">
    <property type="entry name" value="oligo_HPY"/>
    <property type="match status" value="1"/>
</dbReference>
<organism evidence="5 6">
    <name type="scientific">Suilimivivens aceti</name>
    <dbReference type="NCBI Taxonomy" id="2981774"/>
    <lineage>
        <taxon>Bacteria</taxon>
        <taxon>Bacillati</taxon>
        <taxon>Bacillota</taxon>
        <taxon>Clostridia</taxon>
        <taxon>Lachnospirales</taxon>
        <taxon>Lachnospiraceae</taxon>
        <taxon>Suilimivivens</taxon>
    </lineage>
</organism>
<dbReference type="GO" id="GO:0005524">
    <property type="term" value="F:ATP binding"/>
    <property type="evidence" value="ECO:0007669"/>
    <property type="project" value="UniProtKB-KW"/>
</dbReference>
<dbReference type="Gene3D" id="3.40.50.300">
    <property type="entry name" value="P-loop containing nucleotide triphosphate hydrolases"/>
    <property type="match status" value="2"/>
</dbReference>
<evidence type="ECO:0000313" key="5">
    <source>
        <dbReference type="EMBL" id="MCU6744104.1"/>
    </source>
</evidence>
<dbReference type="InterPro" id="IPR013563">
    <property type="entry name" value="Oligopep_ABC_C"/>
</dbReference>
<evidence type="ECO:0000256" key="3">
    <source>
        <dbReference type="ARBA" id="ARBA00022840"/>
    </source>
</evidence>
<evidence type="ECO:0000256" key="1">
    <source>
        <dbReference type="ARBA" id="ARBA00022448"/>
    </source>
</evidence>
<dbReference type="InterPro" id="IPR003593">
    <property type="entry name" value="AAA+_ATPase"/>
</dbReference>
<dbReference type="SUPFAM" id="SSF52540">
    <property type="entry name" value="P-loop containing nucleoside triphosphate hydrolases"/>
    <property type="match status" value="2"/>
</dbReference>
<proteinExistence type="predicted"/>
<dbReference type="EMBL" id="JAOQKJ010000004">
    <property type="protein sequence ID" value="MCU6744104.1"/>
    <property type="molecule type" value="Genomic_DNA"/>
</dbReference>
<keyword evidence="1" id="KW-0813">Transport</keyword>
<dbReference type="Proteomes" id="UP001652432">
    <property type="component" value="Unassembled WGS sequence"/>
</dbReference>
<gene>
    <name evidence="5" type="ORF">OCV77_06280</name>
</gene>
<dbReference type="PROSITE" id="PS00211">
    <property type="entry name" value="ABC_TRANSPORTER_1"/>
    <property type="match status" value="2"/>
</dbReference>